<sequence length="85" mass="9268">MLLPLAVGLLDSKGHDMSLSSVKEGASLHNFSNPDGSSVTRAVLRVDKAEQEFTFLDVKEKPVASLLRNFSAPVRLEEDQQKSAN</sequence>
<dbReference type="InterPro" id="IPR035414">
    <property type="entry name" value="Peptidase_M1_pepN_Ig-like"/>
</dbReference>
<proteinExistence type="predicted"/>
<dbReference type="PANTHER" id="PTHR46322:SF1">
    <property type="entry name" value="PUROMYCIN-SENSITIVE AMINOPEPTIDASE"/>
    <property type="match status" value="1"/>
</dbReference>
<dbReference type="EMBL" id="OZ023719">
    <property type="protein sequence ID" value="CAK9868778.1"/>
    <property type="molecule type" value="Genomic_DNA"/>
</dbReference>
<dbReference type="Gene3D" id="2.60.40.1840">
    <property type="match status" value="1"/>
</dbReference>
<dbReference type="InterPro" id="IPR038438">
    <property type="entry name" value="PepN_Ig-like_sf"/>
</dbReference>
<gene>
    <name evidence="2" type="ORF">CSSPJE1EN2_LOCUS11737</name>
</gene>
<accession>A0ABP1B203</accession>
<evidence type="ECO:0000313" key="2">
    <source>
        <dbReference type="EMBL" id="CAK9868778.1"/>
    </source>
</evidence>
<dbReference type="PANTHER" id="PTHR46322">
    <property type="entry name" value="PUROMYCIN-SENSITIVE AMINOPEPTIDASE"/>
    <property type="match status" value="1"/>
</dbReference>
<feature type="domain" description="Peptidase M1 alanyl aminopeptidase Ig-like fold" evidence="1">
    <location>
        <begin position="1"/>
        <end position="78"/>
    </location>
</feature>
<evidence type="ECO:0000259" key="1">
    <source>
        <dbReference type="Pfam" id="PF11940"/>
    </source>
</evidence>
<reference evidence="2" key="1">
    <citation type="submission" date="2024-03" db="EMBL/GenBank/DDBJ databases">
        <authorList>
            <consortium name="ELIXIR-Norway"/>
            <consortium name="Elixir Norway"/>
        </authorList>
    </citation>
    <scope>NUCLEOTIDE SEQUENCE</scope>
</reference>
<evidence type="ECO:0000313" key="3">
    <source>
        <dbReference type="Proteomes" id="UP001497522"/>
    </source>
</evidence>
<dbReference type="Pfam" id="PF11940">
    <property type="entry name" value="DUF3458"/>
    <property type="match status" value="1"/>
</dbReference>
<organism evidence="2 3">
    <name type="scientific">Sphagnum jensenii</name>
    <dbReference type="NCBI Taxonomy" id="128206"/>
    <lineage>
        <taxon>Eukaryota</taxon>
        <taxon>Viridiplantae</taxon>
        <taxon>Streptophyta</taxon>
        <taxon>Embryophyta</taxon>
        <taxon>Bryophyta</taxon>
        <taxon>Sphagnophytina</taxon>
        <taxon>Sphagnopsida</taxon>
        <taxon>Sphagnales</taxon>
        <taxon>Sphagnaceae</taxon>
        <taxon>Sphagnum</taxon>
    </lineage>
</organism>
<dbReference type="Proteomes" id="UP001497522">
    <property type="component" value="Chromosome 18"/>
</dbReference>
<name>A0ABP1B203_9BRYO</name>
<keyword evidence="3" id="KW-1185">Reference proteome</keyword>
<protein>
    <recommendedName>
        <fullName evidence="1">Peptidase M1 alanyl aminopeptidase Ig-like fold domain-containing protein</fullName>
    </recommendedName>
</protein>
<dbReference type="InterPro" id="IPR012779">
    <property type="entry name" value="Peptidase_M1_pepN"/>
</dbReference>